<keyword evidence="2" id="KW-1185">Reference proteome</keyword>
<name>A0ABN9AWL2_9NEOB</name>
<accession>A0ABN9AWL2</accession>
<dbReference type="Gene3D" id="3.80.10.10">
    <property type="entry name" value="Ribonuclease Inhibitor"/>
    <property type="match status" value="1"/>
</dbReference>
<reference evidence="1" key="1">
    <citation type="submission" date="2023-05" db="EMBL/GenBank/DDBJ databases">
        <authorList>
            <person name="Stuckert A."/>
        </authorList>
    </citation>
    <scope>NUCLEOTIDE SEQUENCE</scope>
</reference>
<proteinExistence type="predicted"/>
<comment type="caution">
    <text evidence="1">The sequence shown here is derived from an EMBL/GenBank/DDBJ whole genome shotgun (WGS) entry which is preliminary data.</text>
</comment>
<protein>
    <submittedName>
        <fullName evidence="1">Uncharacterized protein</fullName>
    </submittedName>
</protein>
<dbReference type="SUPFAM" id="SSF52047">
    <property type="entry name" value="RNI-like"/>
    <property type="match status" value="1"/>
</dbReference>
<dbReference type="Proteomes" id="UP001162483">
    <property type="component" value="Unassembled WGS sequence"/>
</dbReference>
<feature type="non-terminal residue" evidence="1">
    <location>
        <position position="92"/>
    </location>
</feature>
<evidence type="ECO:0000313" key="1">
    <source>
        <dbReference type="EMBL" id="CAI9540341.1"/>
    </source>
</evidence>
<gene>
    <name evidence="1" type="ORF">SPARVUS_LOCUS1729556</name>
</gene>
<dbReference type="InterPro" id="IPR032675">
    <property type="entry name" value="LRR_dom_sf"/>
</dbReference>
<organism evidence="1 2">
    <name type="scientific">Staurois parvus</name>
    <dbReference type="NCBI Taxonomy" id="386267"/>
    <lineage>
        <taxon>Eukaryota</taxon>
        <taxon>Metazoa</taxon>
        <taxon>Chordata</taxon>
        <taxon>Craniata</taxon>
        <taxon>Vertebrata</taxon>
        <taxon>Euteleostomi</taxon>
        <taxon>Amphibia</taxon>
        <taxon>Batrachia</taxon>
        <taxon>Anura</taxon>
        <taxon>Neobatrachia</taxon>
        <taxon>Ranoidea</taxon>
        <taxon>Ranidae</taxon>
        <taxon>Staurois</taxon>
    </lineage>
</organism>
<evidence type="ECO:0000313" key="2">
    <source>
        <dbReference type="Proteomes" id="UP001162483"/>
    </source>
</evidence>
<dbReference type="EMBL" id="CATNWA010001473">
    <property type="protein sequence ID" value="CAI9540341.1"/>
    <property type="molecule type" value="Genomic_DNA"/>
</dbReference>
<sequence>MGQERETGVLEFSQLLSSLIRYSEQLSELDLDNNCLGEMSATDILEALTYRNQGKLPRLKIKVTAQISSITFKAILKQSRKLKVSKKKRKKV</sequence>